<evidence type="ECO:0000313" key="3">
    <source>
        <dbReference type="EMBL" id="KAF1849663.1"/>
    </source>
</evidence>
<dbReference type="PANTHER" id="PTHR33112:SF9">
    <property type="entry name" value="HETEROKARYON INCOMPATIBILITY DOMAIN-CONTAINING PROTEIN"/>
    <property type="match status" value="1"/>
</dbReference>
<accession>A0A9P4GNE1</accession>
<feature type="compositionally biased region" description="Basic residues" evidence="1">
    <location>
        <begin position="1"/>
        <end position="12"/>
    </location>
</feature>
<evidence type="ECO:0000259" key="2">
    <source>
        <dbReference type="Pfam" id="PF06985"/>
    </source>
</evidence>
<dbReference type="InterPro" id="IPR010730">
    <property type="entry name" value="HET"/>
</dbReference>
<dbReference type="OrthoDB" id="5125733at2759"/>
<sequence length="667" mass="73584">MPLPKSLRRPVVRRTSSSSSVGQTQRKKCRTCNGLDPRGHASTVCLDETAKEPKASLSLVLDALNLSKTKDTARGGCRFCNVLILVLDAFFEKWRGARVRINVDLKEKGTIKVSLDGERWKNEVVEIYAGSVSRTPWPTLGTAHHIPVNSGSDETFNFIRRCIQGCIANPKHTACRFSCKSSISAPKRLLDVGRASSPIRLVDTQGKSFQYVALSHCWGSATMLKTTKSNWPKLAINISFNSLPPLFQDAIIITRQLGLRFIWIDSLCIIQDSLRDWELESSKMGSIYQNSYITISATNSGDGSARCLAERRKPIKIPYENTTKKEFALRARKVLDHHPTSDPNSGPARPVGPLTFRAWALQEHVLSTRVLHYTATELLFECKSSYRCECMPDRKAYPTTPSLIPKAVASKKIEFVWQAWQRIVAQYTLRSLTVPGDKLPAISGIASKIRKATHSEYIAGLWKGNIALDLLWHASPPATSGSGAFVLDTWRAPSFSWASLDVAITYTFLDDEERETFTPTAALLASSIVPTGLNPMGAVSGGSLTLRGPTTPAILSSDQKHGKWAYTLLIKGTSSIHITNDCFLVDSSFKTEGGGKEETVRRARPSDPLRHFKACVLCLSVARYDNIVAGLVLGVSEQNPEAWERLGTFAAGTEAFQKSEEKEVILV</sequence>
<comment type="caution">
    <text evidence="3">The sequence shown here is derived from an EMBL/GenBank/DDBJ whole genome shotgun (WGS) entry which is preliminary data.</text>
</comment>
<dbReference type="GeneID" id="63845176"/>
<evidence type="ECO:0000256" key="1">
    <source>
        <dbReference type="SAM" id="MobiDB-lite"/>
    </source>
</evidence>
<gene>
    <name evidence="3" type="ORF">K460DRAFT_273991</name>
</gene>
<dbReference type="RefSeq" id="XP_040792226.1">
    <property type="nucleotide sequence ID" value="XM_040927923.1"/>
</dbReference>
<keyword evidence="4" id="KW-1185">Reference proteome</keyword>
<dbReference type="EMBL" id="ML976614">
    <property type="protein sequence ID" value="KAF1849663.1"/>
    <property type="molecule type" value="Genomic_DNA"/>
</dbReference>
<proteinExistence type="predicted"/>
<feature type="region of interest" description="Disordered" evidence="1">
    <location>
        <begin position="1"/>
        <end position="25"/>
    </location>
</feature>
<name>A0A9P4GNE1_9PLEO</name>
<feature type="domain" description="Heterokaryon incompatibility" evidence="2">
    <location>
        <begin position="211"/>
        <end position="363"/>
    </location>
</feature>
<evidence type="ECO:0000313" key="4">
    <source>
        <dbReference type="Proteomes" id="UP000800039"/>
    </source>
</evidence>
<dbReference type="PANTHER" id="PTHR33112">
    <property type="entry name" value="DOMAIN PROTEIN, PUTATIVE-RELATED"/>
    <property type="match status" value="1"/>
</dbReference>
<protein>
    <submittedName>
        <fullName evidence="3">HET-domain-containing protein</fullName>
    </submittedName>
</protein>
<dbReference type="AlphaFoldDB" id="A0A9P4GNE1"/>
<organism evidence="3 4">
    <name type="scientific">Cucurbitaria berberidis CBS 394.84</name>
    <dbReference type="NCBI Taxonomy" id="1168544"/>
    <lineage>
        <taxon>Eukaryota</taxon>
        <taxon>Fungi</taxon>
        <taxon>Dikarya</taxon>
        <taxon>Ascomycota</taxon>
        <taxon>Pezizomycotina</taxon>
        <taxon>Dothideomycetes</taxon>
        <taxon>Pleosporomycetidae</taxon>
        <taxon>Pleosporales</taxon>
        <taxon>Pleosporineae</taxon>
        <taxon>Cucurbitariaceae</taxon>
        <taxon>Cucurbitaria</taxon>
    </lineage>
</organism>
<reference evidence="3" key="1">
    <citation type="submission" date="2020-01" db="EMBL/GenBank/DDBJ databases">
        <authorList>
            <consortium name="DOE Joint Genome Institute"/>
            <person name="Haridas S."/>
            <person name="Albert R."/>
            <person name="Binder M."/>
            <person name="Bloem J."/>
            <person name="Labutti K."/>
            <person name="Salamov A."/>
            <person name="Andreopoulos B."/>
            <person name="Baker S.E."/>
            <person name="Barry K."/>
            <person name="Bills G."/>
            <person name="Bluhm B.H."/>
            <person name="Cannon C."/>
            <person name="Castanera R."/>
            <person name="Culley D.E."/>
            <person name="Daum C."/>
            <person name="Ezra D."/>
            <person name="Gonzalez J.B."/>
            <person name="Henrissat B."/>
            <person name="Kuo A."/>
            <person name="Liang C."/>
            <person name="Lipzen A."/>
            <person name="Lutzoni F."/>
            <person name="Magnuson J."/>
            <person name="Mondo S."/>
            <person name="Nolan M."/>
            <person name="Ohm R."/>
            <person name="Pangilinan J."/>
            <person name="Park H.-J."/>
            <person name="Ramirez L."/>
            <person name="Alfaro M."/>
            <person name="Sun H."/>
            <person name="Tritt A."/>
            <person name="Yoshinaga Y."/>
            <person name="Zwiers L.-H."/>
            <person name="Turgeon B.G."/>
            <person name="Goodwin S.B."/>
            <person name="Spatafora J.W."/>
            <person name="Crous P.W."/>
            <person name="Grigoriev I.V."/>
        </authorList>
    </citation>
    <scope>NUCLEOTIDE SEQUENCE</scope>
    <source>
        <strain evidence="3">CBS 394.84</strain>
    </source>
</reference>
<dbReference type="Proteomes" id="UP000800039">
    <property type="component" value="Unassembled WGS sequence"/>
</dbReference>
<dbReference type="Pfam" id="PF06985">
    <property type="entry name" value="HET"/>
    <property type="match status" value="1"/>
</dbReference>